<dbReference type="InterPro" id="IPR051533">
    <property type="entry name" value="WaaL-like"/>
</dbReference>
<keyword evidence="3" id="KW-1185">Reference proteome</keyword>
<keyword evidence="1" id="KW-1133">Transmembrane helix</keyword>
<dbReference type="PANTHER" id="PTHR37422">
    <property type="entry name" value="TEICHURONIC ACID BIOSYNTHESIS PROTEIN TUAE"/>
    <property type="match status" value="1"/>
</dbReference>
<feature type="transmembrane region" description="Helical" evidence="1">
    <location>
        <begin position="347"/>
        <end position="365"/>
    </location>
</feature>
<feature type="transmembrane region" description="Helical" evidence="1">
    <location>
        <begin position="24"/>
        <end position="41"/>
    </location>
</feature>
<evidence type="ECO:0008006" key="4">
    <source>
        <dbReference type="Google" id="ProtNLM"/>
    </source>
</evidence>
<evidence type="ECO:0000256" key="1">
    <source>
        <dbReference type="SAM" id="Phobius"/>
    </source>
</evidence>
<name>A0A941HPY0_9CLOT</name>
<protein>
    <recommendedName>
        <fullName evidence="4">O-antigen ligase</fullName>
    </recommendedName>
</protein>
<gene>
    <name evidence="2" type="ORF">KCG48_05770</name>
</gene>
<dbReference type="PANTHER" id="PTHR37422:SF17">
    <property type="entry name" value="O-ANTIGEN LIGASE"/>
    <property type="match status" value="1"/>
</dbReference>
<dbReference type="AlphaFoldDB" id="A0A941HPY0"/>
<organism evidence="2 3">
    <name type="scientific">Proteiniclasticum sediminis</name>
    <dbReference type="NCBI Taxonomy" id="2804028"/>
    <lineage>
        <taxon>Bacteria</taxon>
        <taxon>Bacillati</taxon>
        <taxon>Bacillota</taxon>
        <taxon>Clostridia</taxon>
        <taxon>Eubacteriales</taxon>
        <taxon>Clostridiaceae</taxon>
        <taxon>Proteiniclasticum</taxon>
    </lineage>
</organism>
<feature type="transmembrane region" description="Helical" evidence="1">
    <location>
        <begin position="114"/>
        <end position="132"/>
    </location>
</feature>
<accession>A0A941HPY0</accession>
<proteinExistence type="predicted"/>
<dbReference type="Proteomes" id="UP000675379">
    <property type="component" value="Unassembled WGS sequence"/>
</dbReference>
<feature type="transmembrane region" description="Helical" evidence="1">
    <location>
        <begin position="61"/>
        <end position="78"/>
    </location>
</feature>
<feature type="transmembrane region" description="Helical" evidence="1">
    <location>
        <begin position="186"/>
        <end position="217"/>
    </location>
</feature>
<feature type="transmembrane region" description="Helical" evidence="1">
    <location>
        <begin position="159"/>
        <end position="177"/>
    </location>
</feature>
<feature type="transmembrane region" description="Helical" evidence="1">
    <location>
        <begin position="84"/>
        <end position="102"/>
    </location>
</feature>
<dbReference type="EMBL" id="JAGSCS010000005">
    <property type="protein sequence ID" value="MBR0575849.1"/>
    <property type="molecule type" value="Genomic_DNA"/>
</dbReference>
<evidence type="ECO:0000313" key="2">
    <source>
        <dbReference type="EMBL" id="MBR0575849.1"/>
    </source>
</evidence>
<feature type="transmembrane region" description="Helical" evidence="1">
    <location>
        <begin position="312"/>
        <end position="335"/>
    </location>
</feature>
<dbReference type="RefSeq" id="WP_211800508.1">
    <property type="nucleotide sequence ID" value="NZ_JAGSCS010000005.1"/>
</dbReference>
<keyword evidence="1" id="KW-0472">Membrane</keyword>
<sequence length="400" mass="45004">MARNHVYKFMLLAIFLYPLVPDALTPYIGLAMGMIFLLYLILEKDALSRIRRGRRQMRQAFSLPFFFLILLTGISLFYSKNREVGVPMVFEILTAVVMFMILKYELNRPNYTVPLTRAFFISNFLVAFYHVGQVLQAEVVKGVPFDALTRSSTLSSSPLLAYFLLIPLFPALTLYIYKDTLHDARFYLALITVCLISIFMTGNRIAIVGVFIGLALLSLLYSLKFVVALIPTGLFLLLIPIFSQRHRPFLELYPQLGRWRFWGEILIQNKNRLIFGQGIGTTDSLVASALQGKATLSNLELIHKPYNLLLQAILEVGVPGLILLLLVGALVIRSVARYTRSIKATPYMRVMAVGILVALVVLVTLNGVDSYLLHPKILYSITILMGILLGDARQKSIHGV</sequence>
<feature type="transmembrane region" description="Helical" evidence="1">
    <location>
        <begin position="223"/>
        <end position="242"/>
    </location>
</feature>
<feature type="transmembrane region" description="Helical" evidence="1">
    <location>
        <begin position="371"/>
        <end position="390"/>
    </location>
</feature>
<comment type="caution">
    <text evidence="2">The sequence shown here is derived from an EMBL/GenBank/DDBJ whole genome shotgun (WGS) entry which is preliminary data.</text>
</comment>
<reference evidence="2" key="1">
    <citation type="submission" date="2021-04" db="EMBL/GenBank/DDBJ databases">
        <title>Proteiniclasticum sedimins sp. nov., an obligate anaerobic bacterium isolated from anaerobic sludge.</title>
        <authorList>
            <person name="Liu J."/>
        </authorList>
    </citation>
    <scope>NUCLEOTIDE SEQUENCE</scope>
    <source>
        <strain evidence="2">BAD-10</strain>
    </source>
</reference>
<keyword evidence="1" id="KW-0812">Transmembrane</keyword>
<evidence type="ECO:0000313" key="3">
    <source>
        <dbReference type="Proteomes" id="UP000675379"/>
    </source>
</evidence>